<feature type="domain" description="Restriction endonuclease type IV Mrr" evidence="1">
    <location>
        <begin position="63"/>
        <end position="175"/>
    </location>
</feature>
<evidence type="ECO:0000313" key="3">
    <source>
        <dbReference type="Proteomes" id="UP000230607"/>
    </source>
</evidence>
<dbReference type="GO" id="GO:0009307">
    <property type="term" value="P:DNA restriction-modification system"/>
    <property type="evidence" value="ECO:0007669"/>
    <property type="project" value="InterPro"/>
</dbReference>
<gene>
    <name evidence="2" type="ORF">NCS_11830</name>
</gene>
<dbReference type="RefSeq" id="WP_231911775.1">
    <property type="nucleotide sequence ID" value="NZ_LT841358.1"/>
</dbReference>
<dbReference type="PANTHER" id="PTHR30015">
    <property type="entry name" value="MRR RESTRICTION SYSTEM PROTEIN"/>
    <property type="match status" value="1"/>
</dbReference>
<dbReference type="GO" id="GO:0015666">
    <property type="term" value="F:restriction endodeoxyribonuclease activity"/>
    <property type="evidence" value="ECO:0007669"/>
    <property type="project" value="TreeGrafter"/>
</dbReference>
<dbReference type="InterPro" id="IPR011335">
    <property type="entry name" value="Restrct_endonuc-II-like"/>
</dbReference>
<evidence type="ECO:0000313" key="2">
    <source>
        <dbReference type="EMBL" id="SMH72018.1"/>
    </source>
</evidence>
<reference evidence="3" key="1">
    <citation type="submission" date="2017-03" db="EMBL/GenBank/DDBJ databases">
        <authorList>
            <person name="Herbold C."/>
        </authorList>
    </citation>
    <scope>NUCLEOTIDE SEQUENCE [LARGE SCALE GENOMIC DNA]</scope>
</reference>
<keyword evidence="2" id="KW-0255">Endonuclease</keyword>
<dbReference type="GO" id="GO:0003677">
    <property type="term" value="F:DNA binding"/>
    <property type="evidence" value="ECO:0007669"/>
    <property type="project" value="InterPro"/>
</dbReference>
<proteinExistence type="predicted"/>
<dbReference type="SUPFAM" id="SSF52980">
    <property type="entry name" value="Restriction endonuclease-like"/>
    <property type="match status" value="1"/>
</dbReference>
<dbReference type="AlphaFoldDB" id="A0A2H1FGX9"/>
<dbReference type="EMBL" id="LT841358">
    <property type="protein sequence ID" value="SMH72018.1"/>
    <property type="molecule type" value="Genomic_DNA"/>
</dbReference>
<name>A0A2H1FGX9_9ARCH</name>
<dbReference type="PANTHER" id="PTHR30015:SF7">
    <property type="entry name" value="TYPE IV METHYL-DIRECTED RESTRICTION ENZYME ECOKMRR"/>
    <property type="match status" value="1"/>
</dbReference>
<dbReference type="Pfam" id="PF04471">
    <property type="entry name" value="Mrr_cat"/>
    <property type="match status" value="1"/>
</dbReference>
<dbReference type="InterPro" id="IPR011856">
    <property type="entry name" value="tRNA_endonuc-like_dom_sf"/>
</dbReference>
<dbReference type="InterPro" id="IPR052906">
    <property type="entry name" value="Type_IV_Methyl-Rstrct_Enzyme"/>
</dbReference>
<keyword evidence="3" id="KW-1185">Reference proteome</keyword>
<evidence type="ECO:0000259" key="1">
    <source>
        <dbReference type="Pfam" id="PF04471"/>
    </source>
</evidence>
<accession>A0A2H1FGX9</accession>
<keyword evidence="2" id="KW-0540">Nuclease</keyword>
<keyword evidence="2" id="KW-0378">Hydrolase</keyword>
<protein>
    <submittedName>
        <fullName evidence="2">Restriction endonuclease</fullName>
    </submittedName>
</protein>
<dbReference type="Proteomes" id="UP000230607">
    <property type="component" value="Chromosome 1"/>
</dbReference>
<sequence length="467" mass="53765">MKFCPECGKDLNGSTKFCPECGINLNNLSQENIPQQEIKTEDYEPISDSEKPIIQKTTRDLGTRLEESVERIFKDRGYQTTRGQKIRGQSGQFNEIDVIAKRGSIALAIECKNYTEDRKVGIKEIRDFVAKLDDLNINKGLFVTSSDFSSDAMGWASNNPSSKQLDLWDGSTFMEQYKRVMLGRTDSKLSVIENSLLLKGTFDDYSILTLKNKDRVVIKRRELIFHPYYIVEFNLREQFKTPDRQIHTQQNSGKYFVDGLSGEILYSIDDKGHSPYDLDNMQKQIVRDLEDLSPTTIEVTQEPNSAVSKLDPSLNKKDIEFKVKTEIVRDNKTIIHYEVKISREKTEVKEYHHAPDINTITTRPRLVYVPKMEIEFESKENNYSRIILPASDVIIEDDIADCHHKLGLQKRHTFAVCEVCGIAKCEKDILVDEKDQCYCKDHASAELKEKTKGDSIVDKFKHFRFGK</sequence>
<organism evidence="2 3">
    <name type="scientific">Candidatus Nitrosotalea okcheonensis</name>
    <dbReference type="NCBI Taxonomy" id="1903276"/>
    <lineage>
        <taxon>Archaea</taxon>
        <taxon>Nitrososphaerota</taxon>
        <taxon>Nitrososphaeria</taxon>
        <taxon>Nitrosotaleales</taxon>
        <taxon>Nitrosotaleaceae</taxon>
        <taxon>Nitrosotalea</taxon>
    </lineage>
</organism>
<dbReference type="Gene3D" id="3.40.1350.10">
    <property type="match status" value="1"/>
</dbReference>
<dbReference type="InterPro" id="IPR007560">
    <property type="entry name" value="Restrct_endonuc_IV_Mrr"/>
</dbReference>